<sequence>MPFLHSTRTLFNTKTYRVTHSFKQAGDFMYSPYSGSGIYYGHYGEAPHSHPIQTILTQYWHETHYPGPHKKYVHVYYLNPASFHYYPAYRTFL</sequence>
<gene>
    <name evidence="1" type="ORF">CIB87_16045</name>
</gene>
<dbReference type="AlphaFoldDB" id="A0AA86I248"/>
<reference evidence="1 2" key="1">
    <citation type="submission" date="2017-07" db="EMBL/GenBank/DDBJ databases">
        <title>Isolation and development of strain Bacillus megaterium SR7 for enhanced growth and metabolite production under supercritical carbon dioxide.</title>
        <authorList>
            <person name="Freedman A.J.E."/>
            <person name="Peet K.C."/>
            <person name="Boock J.T."/>
            <person name="Penn K."/>
            <person name="Prather K.L.J."/>
            <person name="Thompson J.R."/>
        </authorList>
    </citation>
    <scope>NUCLEOTIDE SEQUENCE [LARGE SCALE GENOMIC DNA]</scope>
    <source>
        <strain evidence="1 2">SR7</strain>
    </source>
</reference>
<accession>A0AA86I248</accession>
<name>A0AA86I248_PRIMG</name>
<dbReference type="EMBL" id="CP022674">
    <property type="protein sequence ID" value="AXI30468.1"/>
    <property type="molecule type" value="Genomic_DNA"/>
</dbReference>
<evidence type="ECO:0000313" key="2">
    <source>
        <dbReference type="Proteomes" id="UP000253834"/>
    </source>
</evidence>
<dbReference type="Proteomes" id="UP000253834">
    <property type="component" value="Chromosome"/>
</dbReference>
<organism evidence="1 2">
    <name type="scientific">Priestia megaterium</name>
    <name type="common">Bacillus megaterium</name>
    <dbReference type="NCBI Taxonomy" id="1404"/>
    <lineage>
        <taxon>Bacteria</taxon>
        <taxon>Bacillati</taxon>
        <taxon>Bacillota</taxon>
        <taxon>Bacilli</taxon>
        <taxon>Bacillales</taxon>
        <taxon>Bacillaceae</taxon>
        <taxon>Priestia</taxon>
    </lineage>
</organism>
<proteinExistence type="predicted"/>
<evidence type="ECO:0000313" key="1">
    <source>
        <dbReference type="EMBL" id="AXI30468.1"/>
    </source>
</evidence>
<protein>
    <submittedName>
        <fullName evidence="1">Uncharacterized protein</fullName>
    </submittedName>
</protein>